<feature type="compositionally biased region" description="Low complexity" evidence="2">
    <location>
        <begin position="996"/>
        <end position="1010"/>
    </location>
</feature>
<dbReference type="GeneID" id="110075517"/>
<dbReference type="InterPro" id="IPR022175">
    <property type="entry name" value="BCAS3_dom"/>
</dbReference>
<dbReference type="SMART" id="SM00320">
    <property type="entry name" value="WD40"/>
    <property type="match status" value="2"/>
</dbReference>
<evidence type="ECO:0000256" key="1">
    <source>
        <dbReference type="ARBA" id="ARBA00004329"/>
    </source>
</evidence>
<dbReference type="InterPro" id="IPR036322">
    <property type="entry name" value="WD40_repeat_dom_sf"/>
</dbReference>
<feature type="domain" description="BCAS3" evidence="3">
    <location>
        <begin position="824"/>
        <end position="866"/>
    </location>
</feature>
<feature type="domain" description="BCAS3 WD40" evidence="4">
    <location>
        <begin position="167"/>
        <end position="645"/>
    </location>
</feature>
<dbReference type="InterPro" id="IPR045142">
    <property type="entry name" value="BCAS3-like"/>
</dbReference>
<comment type="subcellular location">
    <subcellularLocation>
        <location evidence="1">Preautophagosomal structure</location>
    </subcellularLocation>
</comment>
<feature type="region of interest" description="Disordered" evidence="2">
    <location>
        <begin position="864"/>
        <end position="885"/>
    </location>
</feature>
<gene>
    <name evidence="6" type="primary">BCAS3</name>
</gene>
<evidence type="ECO:0000313" key="5">
    <source>
        <dbReference type="Proteomes" id="UP001652642"/>
    </source>
</evidence>
<dbReference type="SUPFAM" id="SSF50978">
    <property type="entry name" value="WD40 repeat-like"/>
    <property type="match status" value="1"/>
</dbReference>
<evidence type="ECO:0000259" key="3">
    <source>
        <dbReference type="Pfam" id="PF12490"/>
    </source>
</evidence>
<reference evidence="6" key="1">
    <citation type="submission" date="2025-08" db="UniProtKB">
        <authorList>
            <consortium name="RefSeq"/>
        </authorList>
    </citation>
    <scope>IDENTIFICATION</scope>
</reference>
<organism evidence="5 6">
    <name type="scientific">Pogona vitticeps</name>
    <name type="common">central bearded dragon</name>
    <dbReference type="NCBI Taxonomy" id="103695"/>
    <lineage>
        <taxon>Eukaryota</taxon>
        <taxon>Metazoa</taxon>
        <taxon>Chordata</taxon>
        <taxon>Craniata</taxon>
        <taxon>Vertebrata</taxon>
        <taxon>Euteleostomi</taxon>
        <taxon>Lepidosauria</taxon>
        <taxon>Squamata</taxon>
        <taxon>Bifurcata</taxon>
        <taxon>Unidentata</taxon>
        <taxon>Episquamata</taxon>
        <taxon>Toxicofera</taxon>
        <taxon>Iguania</taxon>
        <taxon>Acrodonta</taxon>
        <taxon>Agamidae</taxon>
        <taxon>Amphibolurinae</taxon>
        <taxon>Pogona</taxon>
    </lineage>
</organism>
<proteinExistence type="predicted"/>
<feature type="region of interest" description="Disordered" evidence="2">
    <location>
        <begin position="974"/>
        <end position="1037"/>
    </location>
</feature>
<dbReference type="PANTHER" id="PTHR13268:SF0">
    <property type="entry name" value="BCAS3 MICROTUBULE ASSOCIATED CELL MIGRATION FACTOR"/>
    <property type="match status" value="1"/>
</dbReference>
<dbReference type="InterPro" id="IPR001680">
    <property type="entry name" value="WD40_rpt"/>
</dbReference>
<dbReference type="Pfam" id="PF21034">
    <property type="entry name" value="BCAS3_WD40"/>
    <property type="match status" value="1"/>
</dbReference>
<feature type="compositionally biased region" description="Low complexity" evidence="2">
    <location>
        <begin position="614"/>
        <end position="623"/>
    </location>
</feature>
<protein>
    <submittedName>
        <fullName evidence="6">BCAS3 microtubule associated cell migration factor isoform X1</fullName>
    </submittedName>
</protein>
<dbReference type="RefSeq" id="XP_072834638.1">
    <property type="nucleotide sequence ID" value="XM_072978537.1"/>
</dbReference>
<dbReference type="InterPro" id="IPR015943">
    <property type="entry name" value="WD40/YVTN_repeat-like_dom_sf"/>
</dbReference>
<name>A0ABM5ENA6_9SAUR</name>
<feature type="compositionally biased region" description="Basic and acidic residues" evidence="2">
    <location>
        <begin position="84"/>
        <end position="101"/>
    </location>
</feature>
<sequence>MFWCCLFPRLPSSCFSDEDRALSTELEWGGSLRLGNKQTLRSGRRSHPSVQSPAPLLLGDWRNWPVWSHLLLPSIGWWLGGRREGPKHCQRGGEKKLEKGRRGPSRAGICRPAMAAESPRRPSRCTGGIVVRPQAVTEQSYMESVVTFLQDVVPQAYSGTTPIEEKEKIVWIRFENSDLNDIARNVELHEMHSTGNEPPLLLMIGYSDGIQIWSIPISGEAQELYSVRHGPIRAARILPSPQISPQKCDNFSEKRPLLAVCKSIGSSGTSPPYCCVDLHSLRTGEMVKSIQFKTPIYDLHCNKRILVVVLQEKIAAFDSCTFTKKFFVTSCYPCPGPNMNPIALGSRWLAYAENKLIRCHQSRGGACGDNIQSYTATVISAAKTIKTGLTMVGKVVTQLTGTLPSGATEEEILAHSNTRRSPLVPGIITVIDTETVGEGQVLVSEDVDSDGIVAHFPAHEKPICCMSFNPSGMLLVTADTLGHDFHVFQILTHPSSSSQSAVHHLYTLHRGETEAKVQDISFSRDCRWVVVSTLRGTSHVFPINPYGGQPCVRTHMSPRVVNRMSRFQKSAGLEEIEQELTTKQGGRCSPVPGLSSSPSGSPLHGKLNSQDTYNNFTNNNPGNPRLSPLPSLTVVVPLAQIKQPMTLGTITKRTGPYLFGAGCFSIKAPCKSKPAPQISPSKSVGGEFCVAAVFGSSRSWFASNPGLKREKDQSKQFVVESLYIISCYGTLVEHVLEPRPLSTAPKISDDTPLEMMTCPRASWTLVRTPQWNELQPPFNLNHPLLLAADSVQCYQYLLVGLVPLGSPGPITRHESYDSLASDHSGQEDEEWLSQVEIVTHTGPHRRLWMGPQFQFKTIHPSGQTTVISSSSSVLQSHGPNDTPQPLLDFDTDDLDLNSLRIQPVRSEPVSMPGSSRPTSDRRGIPTTGDTTSGAFDRSMTLLEVCGSWPESFGLRHLSSMEQTDEGLRERLADAMSESPGRDIVGSGTELQREGSIETLSNSSGSTSGSIPRTFDGYRSPLPTNENQPLSLFPTGFP</sequence>
<feature type="region of interest" description="Disordered" evidence="2">
    <location>
        <begin position="580"/>
        <end position="628"/>
    </location>
</feature>
<evidence type="ECO:0000256" key="2">
    <source>
        <dbReference type="SAM" id="MobiDB-lite"/>
    </source>
</evidence>
<dbReference type="InterPro" id="IPR048382">
    <property type="entry name" value="BCAS3_WD40"/>
</dbReference>
<evidence type="ECO:0000313" key="6">
    <source>
        <dbReference type="RefSeq" id="XP_072834638.1"/>
    </source>
</evidence>
<feature type="compositionally biased region" description="Polar residues" evidence="2">
    <location>
        <begin position="864"/>
        <end position="883"/>
    </location>
</feature>
<keyword evidence="5" id="KW-1185">Reference proteome</keyword>
<dbReference type="Gene3D" id="2.130.10.10">
    <property type="entry name" value="YVTN repeat-like/Quinoprotein amine dehydrogenase"/>
    <property type="match status" value="1"/>
</dbReference>
<accession>A0ABM5ENA6</accession>
<feature type="region of interest" description="Disordered" evidence="2">
    <location>
        <begin position="84"/>
        <end position="108"/>
    </location>
</feature>
<dbReference type="PANTHER" id="PTHR13268">
    <property type="entry name" value="BREAST CARCINOMA AMPLIFIED SEQUENCE 3"/>
    <property type="match status" value="1"/>
</dbReference>
<dbReference type="Proteomes" id="UP001652642">
    <property type="component" value="Chromosome 7"/>
</dbReference>
<dbReference type="Pfam" id="PF12490">
    <property type="entry name" value="BCAS3"/>
    <property type="match status" value="1"/>
</dbReference>
<feature type="compositionally biased region" description="Low complexity" evidence="2">
    <location>
        <begin position="589"/>
        <end position="603"/>
    </location>
</feature>
<evidence type="ECO:0000259" key="4">
    <source>
        <dbReference type="Pfam" id="PF21034"/>
    </source>
</evidence>
<feature type="region of interest" description="Disordered" evidence="2">
    <location>
        <begin position="903"/>
        <end position="934"/>
    </location>
</feature>